<comment type="cofactor">
    <cofactor evidence="5">
        <name>Ca(2+)</name>
        <dbReference type="ChEBI" id="CHEBI:29108"/>
    </cofactor>
    <text evidence="5">Binds 1 Ca(2+) ion per dimer.</text>
</comment>
<evidence type="ECO:0000256" key="4">
    <source>
        <dbReference type="PIRSR" id="PIRSR001227-1"/>
    </source>
</evidence>
<accession>A0A3A3G814</accession>
<dbReference type="Proteomes" id="UP000265955">
    <property type="component" value="Unassembled WGS sequence"/>
</dbReference>
<name>A0A3A3G814_9BURK</name>
<evidence type="ECO:0000256" key="3">
    <source>
        <dbReference type="ARBA" id="ARBA00023145"/>
    </source>
</evidence>
<evidence type="ECO:0000313" key="7">
    <source>
        <dbReference type="Proteomes" id="UP000265955"/>
    </source>
</evidence>
<dbReference type="Gene3D" id="2.30.120.10">
    <property type="match status" value="1"/>
</dbReference>
<evidence type="ECO:0000256" key="2">
    <source>
        <dbReference type="ARBA" id="ARBA00022801"/>
    </source>
</evidence>
<dbReference type="InterPro" id="IPR029055">
    <property type="entry name" value="Ntn_hydrolases_N"/>
</dbReference>
<sequence>MTRIFRKVALAGAILVGVTAIGLIGAALWYRQASQPMVDGKVPLSGLNAAVEIVRDAEGIPHIYAQSENDAYFGLGYAHAQDRLWQLEMNRRIAAGRMAEVLGPNAVDTDRFLRTLGVRRNAERILAKLSPQTRSALEAYARGVNAWLANRSGPLPPEFILTGAPAPAPWEPADSIGWQTMMAWDLGANWTQELLRMRLAQRMSLARINEFLPPYPGDPVLPTQDYTGLYGELTGTADQLVRIASAAPPSYVDGMGSNNWVVSGPRSETGKPLLANDPHLGLTAPALWYFAHLSAPGFNVIGATLPGIPSVVLGRNDKIAWGFTNTAPDVQDLYIERVSPDNGKQYQTPEGWADFQTRTEIIKVKGQPDVALDVKETRHGPVISGALPIINKAALDTGKYVVAFAWTALRDDDMTLQAGMKFNRAQNWEQFLDGAKDFNSPQQSMVYADVDGNIGFIAPGRVPVRKPGNDLKGLAPAPGWDARYDWAGFIPFEALPRDFNPSTHKVMTANHKIVASDYPHFLTSEWALPYRAKRIDMLLDAQTKHDLDSFAAIQKDAVSLAAQEILPVLRKAVPQSDRAHAALAMLSKWNGEMKVDRPEPLIYNAWMRTVSRQIFEDELGEALMKDYWEQRNVHLSTVNVLSNKEGQARWCADIKKATAPVAQDTAKQCADVISSSLEATLADLAQRYGNDMEKWRWGDAHVARSEHKPFGKVDALARFFDIRVPSPGDTFTVNAGRHNLRDDKEPFANRHAASLRALYDLSNLENSRFIHSTGQSGNVLSPLYRNLSQRWTEAAYLPMKTRREDVQKSGLGTLTLAPATAAP</sequence>
<comment type="similarity">
    <text evidence="1">Belongs to the peptidase S45 family.</text>
</comment>
<dbReference type="PANTHER" id="PTHR34218">
    <property type="entry name" value="PEPTIDASE S45 PENICILLIN AMIDASE"/>
    <property type="match status" value="1"/>
</dbReference>
<dbReference type="Gene3D" id="1.10.439.10">
    <property type="entry name" value="Penicillin Amidohydrolase, domain 1"/>
    <property type="match status" value="1"/>
</dbReference>
<keyword evidence="2" id="KW-0378">Hydrolase</keyword>
<dbReference type="OrthoDB" id="9760084at2"/>
<keyword evidence="3" id="KW-0865">Zymogen</keyword>
<dbReference type="Gene3D" id="1.10.1400.10">
    <property type="match status" value="1"/>
</dbReference>
<dbReference type="InterPro" id="IPR023343">
    <property type="entry name" value="Penicillin_amidase_dom1"/>
</dbReference>
<reference evidence="7" key="1">
    <citation type="submission" date="2018-09" db="EMBL/GenBank/DDBJ databases">
        <authorList>
            <person name="Zhu H."/>
        </authorList>
    </citation>
    <scope>NUCLEOTIDE SEQUENCE [LARGE SCALE GENOMIC DNA]</scope>
    <source>
        <strain evidence="7">K1R23-30</strain>
    </source>
</reference>
<dbReference type="PANTHER" id="PTHR34218:SF4">
    <property type="entry name" value="ACYL-HOMOSERINE LACTONE ACYLASE QUIP"/>
    <property type="match status" value="1"/>
</dbReference>
<dbReference type="Pfam" id="PF01804">
    <property type="entry name" value="Penicil_amidase"/>
    <property type="match status" value="1"/>
</dbReference>
<dbReference type="InterPro" id="IPR043147">
    <property type="entry name" value="Penicillin_amidase_A-knob"/>
</dbReference>
<dbReference type="PIRSF" id="PIRSF001227">
    <property type="entry name" value="Pen_acylase"/>
    <property type="match status" value="1"/>
</dbReference>
<feature type="binding site" evidence="5">
    <location>
        <position position="332"/>
    </location>
    <ligand>
        <name>Ca(2+)</name>
        <dbReference type="ChEBI" id="CHEBI:29108"/>
    </ligand>
</feature>
<keyword evidence="7" id="KW-1185">Reference proteome</keyword>
<evidence type="ECO:0000313" key="6">
    <source>
        <dbReference type="EMBL" id="RJF96330.1"/>
    </source>
</evidence>
<comment type="caution">
    <text evidence="6">The sequence shown here is derived from an EMBL/GenBank/DDBJ whole genome shotgun (WGS) entry which is preliminary data.</text>
</comment>
<dbReference type="SUPFAM" id="SSF56235">
    <property type="entry name" value="N-terminal nucleophile aminohydrolases (Ntn hydrolases)"/>
    <property type="match status" value="1"/>
</dbReference>
<proteinExistence type="inferred from homology"/>
<dbReference type="GO" id="GO:0046872">
    <property type="term" value="F:metal ion binding"/>
    <property type="evidence" value="ECO:0007669"/>
    <property type="project" value="UniProtKB-KW"/>
</dbReference>
<dbReference type="GO" id="GO:0016811">
    <property type="term" value="F:hydrolase activity, acting on carbon-nitrogen (but not peptide) bonds, in linear amides"/>
    <property type="evidence" value="ECO:0007669"/>
    <property type="project" value="InterPro"/>
</dbReference>
<keyword evidence="5" id="KW-0106">Calcium</keyword>
<gene>
    <name evidence="6" type="ORF">D3871_20820</name>
</gene>
<keyword evidence="5" id="KW-0479">Metal-binding</keyword>
<dbReference type="InterPro" id="IPR043146">
    <property type="entry name" value="Penicillin_amidase_N_B-knob"/>
</dbReference>
<dbReference type="RefSeq" id="WP_119771474.1">
    <property type="nucleotide sequence ID" value="NZ_QYUO01000002.1"/>
</dbReference>
<feature type="active site" description="Nucleophile" evidence="4">
    <location>
        <position position="257"/>
    </location>
</feature>
<dbReference type="InterPro" id="IPR002692">
    <property type="entry name" value="S45"/>
</dbReference>
<evidence type="ECO:0000256" key="5">
    <source>
        <dbReference type="PIRSR" id="PIRSR001227-2"/>
    </source>
</evidence>
<feature type="binding site" evidence="5">
    <location>
        <position position="193"/>
    </location>
    <ligand>
        <name>Ca(2+)</name>
        <dbReference type="ChEBI" id="CHEBI:29108"/>
    </ligand>
</feature>
<dbReference type="Gene3D" id="3.60.20.10">
    <property type="entry name" value="Glutamine Phosphoribosylpyrophosphate, subunit 1, domain 1"/>
    <property type="match status" value="1"/>
</dbReference>
<dbReference type="InterPro" id="IPR014395">
    <property type="entry name" value="Pen/GL7ACA/AHL_acylase"/>
</dbReference>
<feature type="binding site" evidence="5">
    <location>
        <position position="329"/>
    </location>
    <ligand>
        <name>Ca(2+)</name>
        <dbReference type="ChEBI" id="CHEBI:29108"/>
    </ligand>
</feature>
<evidence type="ECO:0000256" key="1">
    <source>
        <dbReference type="ARBA" id="ARBA00006586"/>
    </source>
</evidence>
<dbReference type="CDD" id="cd03747">
    <property type="entry name" value="Ntn_PGA_like"/>
    <property type="match status" value="1"/>
</dbReference>
<dbReference type="EMBL" id="QYUO01000002">
    <property type="protein sequence ID" value="RJF96330.1"/>
    <property type="molecule type" value="Genomic_DNA"/>
</dbReference>
<organism evidence="6 7">
    <name type="scientific">Noviherbaspirillum saxi</name>
    <dbReference type="NCBI Taxonomy" id="2320863"/>
    <lineage>
        <taxon>Bacteria</taxon>
        <taxon>Pseudomonadati</taxon>
        <taxon>Pseudomonadota</taxon>
        <taxon>Betaproteobacteria</taxon>
        <taxon>Burkholderiales</taxon>
        <taxon>Oxalobacteraceae</taxon>
        <taxon>Noviherbaspirillum</taxon>
    </lineage>
</organism>
<dbReference type="AlphaFoldDB" id="A0A3A3G814"/>
<protein>
    <submittedName>
        <fullName evidence="6">Penicillin acylase family protein</fullName>
    </submittedName>
</protein>
<dbReference type="GO" id="GO:0017000">
    <property type="term" value="P:antibiotic biosynthetic process"/>
    <property type="evidence" value="ECO:0007669"/>
    <property type="project" value="InterPro"/>
</dbReference>